<protein>
    <recommendedName>
        <fullName evidence="1">tRNA uridine 5-carboxymethylaminomethyl modification enzyme C-terminal subdomain domain-containing protein</fullName>
    </recommendedName>
</protein>
<dbReference type="InterPro" id="IPR026904">
    <property type="entry name" value="MnmG_C"/>
</dbReference>
<dbReference type="InterPro" id="IPR047001">
    <property type="entry name" value="MnmG_C_subdom"/>
</dbReference>
<organism evidence="2">
    <name type="scientific">marine metagenome</name>
    <dbReference type="NCBI Taxonomy" id="408172"/>
    <lineage>
        <taxon>unclassified sequences</taxon>
        <taxon>metagenomes</taxon>
        <taxon>ecological metagenomes</taxon>
    </lineage>
</organism>
<evidence type="ECO:0000259" key="1">
    <source>
        <dbReference type="SMART" id="SM01228"/>
    </source>
</evidence>
<dbReference type="SMART" id="SM01228">
    <property type="entry name" value="GIDA_assoc_3"/>
    <property type="match status" value="1"/>
</dbReference>
<proteinExistence type="predicted"/>
<gene>
    <name evidence="2" type="ORF">METZ01_LOCUS402548</name>
</gene>
<sequence>GLSIEVIEILEALQPVTLGQASRTSGMTPAAVTILRVYLRSRRAA</sequence>
<dbReference type="Pfam" id="PF13932">
    <property type="entry name" value="SAM_GIDA_C"/>
    <property type="match status" value="1"/>
</dbReference>
<dbReference type="EMBL" id="UINC01154419">
    <property type="protein sequence ID" value="SVD49694.1"/>
    <property type="molecule type" value="Genomic_DNA"/>
</dbReference>
<accession>A0A382VTD6</accession>
<name>A0A382VTD6_9ZZZZ</name>
<dbReference type="Gene3D" id="1.10.150.570">
    <property type="entry name" value="GidA associated domain, C-terminal subdomain"/>
    <property type="match status" value="1"/>
</dbReference>
<evidence type="ECO:0000313" key="2">
    <source>
        <dbReference type="EMBL" id="SVD49694.1"/>
    </source>
</evidence>
<dbReference type="InterPro" id="IPR044920">
    <property type="entry name" value="MnmG_C_subdom_sf"/>
</dbReference>
<feature type="non-terminal residue" evidence="2">
    <location>
        <position position="1"/>
    </location>
</feature>
<feature type="domain" description="tRNA uridine 5-carboxymethylaminomethyl modification enzyme C-terminal subdomain" evidence="1">
    <location>
        <begin position="1"/>
        <end position="37"/>
    </location>
</feature>
<reference evidence="2" key="1">
    <citation type="submission" date="2018-05" db="EMBL/GenBank/DDBJ databases">
        <authorList>
            <person name="Lanie J.A."/>
            <person name="Ng W.-L."/>
            <person name="Kazmierczak K.M."/>
            <person name="Andrzejewski T.M."/>
            <person name="Davidsen T.M."/>
            <person name="Wayne K.J."/>
            <person name="Tettelin H."/>
            <person name="Glass J.I."/>
            <person name="Rusch D."/>
            <person name="Podicherti R."/>
            <person name="Tsui H.-C.T."/>
            <person name="Winkler M.E."/>
        </authorList>
    </citation>
    <scope>NUCLEOTIDE SEQUENCE</scope>
</reference>
<dbReference type="AlphaFoldDB" id="A0A382VTD6"/>